<accession>A0AB34FJ61</accession>
<dbReference type="GO" id="GO:0004386">
    <property type="term" value="F:helicase activity"/>
    <property type="evidence" value="ECO:0007669"/>
    <property type="project" value="UniProtKB-KW"/>
</dbReference>
<dbReference type="EMBL" id="JAQHRD010000007">
    <property type="protein sequence ID" value="KAJ6438993.1"/>
    <property type="molecule type" value="Genomic_DNA"/>
</dbReference>
<reference evidence="2" key="1">
    <citation type="submission" date="2023-01" db="EMBL/GenBank/DDBJ databases">
        <title>The growth and conidiation of Purpureocillium lavendulum are regulated by nitrogen source and histone H3K14 acetylation.</title>
        <authorList>
            <person name="Tang P."/>
            <person name="Han J."/>
            <person name="Zhang C."/>
            <person name="Tang P."/>
            <person name="Qi F."/>
            <person name="Zhang K."/>
            <person name="Liang L."/>
        </authorList>
    </citation>
    <scope>NUCLEOTIDE SEQUENCE</scope>
    <source>
        <strain evidence="2">YMF1.00683</strain>
    </source>
</reference>
<feature type="region of interest" description="Disordered" evidence="1">
    <location>
        <begin position="39"/>
        <end position="83"/>
    </location>
</feature>
<evidence type="ECO:0000313" key="2">
    <source>
        <dbReference type="EMBL" id="KAJ6438993.1"/>
    </source>
</evidence>
<feature type="compositionally biased region" description="Polar residues" evidence="1">
    <location>
        <begin position="46"/>
        <end position="67"/>
    </location>
</feature>
<evidence type="ECO:0000313" key="3">
    <source>
        <dbReference type="Proteomes" id="UP001163105"/>
    </source>
</evidence>
<dbReference type="Proteomes" id="UP001163105">
    <property type="component" value="Unassembled WGS sequence"/>
</dbReference>
<gene>
    <name evidence="2" type="ORF">O9K51_08396</name>
</gene>
<organism evidence="2 3">
    <name type="scientific">Purpureocillium lavendulum</name>
    <dbReference type="NCBI Taxonomy" id="1247861"/>
    <lineage>
        <taxon>Eukaryota</taxon>
        <taxon>Fungi</taxon>
        <taxon>Dikarya</taxon>
        <taxon>Ascomycota</taxon>
        <taxon>Pezizomycotina</taxon>
        <taxon>Sordariomycetes</taxon>
        <taxon>Hypocreomycetidae</taxon>
        <taxon>Hypocreales</taxon>
        <taxon>Ophiocordycipitaceae</taxon>
        <taxon>Purpureocillium</taxon>
    </lineage>
</organism>
<dbReference type="InterPro" id="IPR027417">
    <property type="entry name" value="P-loop_NTPase"/>
</dbReference>
<comment type="caution">
    <text evidence="2">The sequence shown here is derived from an EMBL/GenBank/DDBJ whole genome shotgun (WGS) entry which is preliminary data.</text>
</comment>
<keyword evidence="2" id="KW-0347">Helicase</keyword>
<keyword evidence="2" id="KW-0378">Hydrolase</keyword>
<proteinExistence type="predicted"/>
<dbReference type="AlphaFoldDB" id="A0AB34FJ61"/>
<keyword evidence="3" id="KW-1185">Reference proteome</keyword>
<sequence>MFDSLARYLHTSHVNDSGLMRRQRIVVLANDQSQVLLQRRKRRQTDVTAVSRKQQTQEPAQRPTQANGEVEGCGSDDDAATGNPAFTEAQIDAGLKRMLGEEATWKTNEQRQGMYWIALMENNGVRSDMTIVVLPTGGGKSVFFFLPAFMEDERGLGGPVSKSHGTGRPPLFSSGLNRSAPPGRCEYQQLSYIVR</sequence>
<protein>
    <submittedName>
        <fullName evidence="2">ATP-dependent DNA helicase PIF1</fullName>
    </submittedName>
</protein>
<name>A0AB34FJ61_9HYPO</name>
<keyword evidence="2" id="KW-0547">Nucleotide-binding</keyword>
<evidence type="ECO:0000256" key="1">
    <source>
        <dbReference type="SAM" id="MobiDB-lite"/>
    </source>
</evidence>
<feature type="region of interest" description="Disordered" evidence="1">
    <location>
        <begin position="158"/>
        <end position="180"/>
    </location>
</feature>
<dbReference type="Gene3D" id="3.40.50.300">
    <property type="entry name" value="P-loop containing nucleotide triphosphate hydrolases"/>
    <property type="match status" value="1"/>
</dbReference>
<keyword evidence="2" id="KW-0067">ATP-binding</keyword>